<dbReference type="InterPro" id="IPR036890">
    <property type="entry name" value="HATPase_C_sf"/>
</dbReference>
<comment type="catalytic activity">
    <reaction evidence="1 14">
        <text>ATP + protein L-histidine = ADP + protein N-phospho-L-histidine.</text>
        <dbReference type="EC" id="2.7.13.3"/>
    </reaction>
</comment>
<evidence type="ECO:0000259" key="16">
    <source>
        <dbReference type="PROSITE" id="PS50885"/>
    </source>
</evidence>
<dbReference type="InterPro" id="IPR036097">
    <property type="entry name" value="HisK_dim/P_sf"/>
</dbReference>
<dbReference type="Gene3D" id="3.30.565.10">
    <property type="entry name" value="Histidine kinase-like ATPase, C-terminal domain"/>
    <property type="match status" value="1"/>
</dbReference>
<dbReference type="InterPro" id="IPR048590">
    <property type="entry name" value="CusS-like_sensor"/>
</dbReference>
<evidence type="ECO:0000256" key="7">
    <source>
        <dbReference type="ARBA" id="ARBA00022692"/>
    </source>
</evidence>
<dbReference type="EC" id="2.7.13.3" evidence="14"/>
<keyword evidence="9 14" id="KW-0418">Kinase</keyword>
<dbReference type="InterPro" id="IPR003661">
    <property type="entry name" value="HisK_dim/P_dom"/>
</dbReference>
<keyword evidence="5" id="KW-0597">Phosphoprotein</keyword>
<dbReference type="PRINTS" id="PR00344">
    <property type="entry name" value="BCTRLSENSOR"/>
</dbReference>
<evidence type="ECO:0000256" key="6">
    <source>
        <dbReference type="ARBA" id="ARBA00022679"/>
    </source>
</evidence>
<dbReference type="SMART" id="SM00388">
    <property type="entry name" value="HisKA"/>
    <property type="match status" value="1"/>
</dbReference>
<dbReference type="Pfam" id="PF00512">
    <property type="entry name" value="HisKA"/>
    <property type="match status" value="1"/>
</dbReference>
<keyword evidence="4 14" id="KW-0997">Cell inner membrane</keyword>
<keyword evidence="8 14" id="KW-0547">Nucleotide-binding</keyword>
<evidence type="ECO:0000256" key="11">
    <source>
        <dbReference type="ARBA" id="ARBA00022989"/>
    </source>
</evidence>
<dbReference type="SUPFAM" id="SSF158472">
    <property type="entry name" value="HAMP domain-like"/>
    <property type="match status" value="1"/>
</dbReference>
<protein>
    <recommendedName>
        <fullName evidence="14">Sensor protein</fullName>
        <ecNumber evidence="14">2.7.13.3</ecNumber>
    </recommendedName>
</protein>
<dbReference type="InterPro" id="IPR005467">
    <property type="entry name" value="His_kinase_dom"/>
</dbReference>
<keyword evidence="10 14" id="KW-0067">ATP-binding</keyword>
<evidence type="ECO:0000313" key="17">
    <source>
        <dbReference type="EMBL" id="RKQ61483.1"/>
    </source>
</evidence>
<evidence type="ECO:0000256" key="5">
    <source>
        <dbReference type="ARBA" id="ARBA00022553"/>
    </source>
</evidence>
<dbReference type="InterPro" id="IPR004358">
    <property type="entry name" value="Sig_transdc_His_kin-like_C"/>
</dbReference>
<comment type="function">
    <text evidence="14">Member of a two-component regulatory system.</text>
</comment>
<dbReference type="Gene3D" id="6.10.340.10">
    <property type="match status" value="1"/>
</dbReference>
<evidence type="ECO:0000313" key="18">
    <source>
        <dbReference type="Proteomes" id="UP000279384"/>
    </source>
</evidence>
<dbReference type="SUPFAM" id="SSF47384">
    <property type="entry name" value="Homodimeric domain of signal transducing histidine kinase"/>
    <property type="match status" value="1"/>
</dbReference>
<evidence type="ECO:0000256" key="8">
    <source>
        <dbReference type="ARBA" id="ARBA00022741"/>
    </source>
</evidence>
<dbReference type="InterPro" id="IPR050428">
    <property type="entry name" value="TCS_sensor_his_kinase"/>
</dbReference>
<keyword evidence="3 14" id="KW-1003">Cell membrane</keyword>
<dbReference type="SMART" id="SM00304">
    <property type="entry name" value="HAMP"/>
    <property type="match status" value="1"/>
</dbReference>
<evidence type="ECO:0000256" key="1">
    <source>
        <dbReference type="ARBA" id="ARBA00000085"/>
    </source>
</evidence>
<evidence type="ECO:0000256" key="3">
    <source>
        <dbReference type="ARBA" id="ARBA00022475"/>
    </source>
</evidence>
<comment type="caution">
    <text evidence="17">The sequence shown here is derived from an EMBL/GenBank/DDBJ whole genome shotgun (WGS) entry which is preliminary data.</text>
</comment>
<dbReference type="AlphaFoldDB" id="A0A495BN72"/>
<name>A0A495BN72_VOGIN</name>
<evidence type="ECO:0000256" key="2">
    <source>
        <dbReference type="ARBA" id="ARBA00004429"/>
    </source>
</evidence>
<dbReference type="CDD" id="cd00075">
    <property type="entry name" value="HATPase"/>
    <property type="match status" value="1"/>
</dbReference>
<evidence type="ECO:0000256" key="9">
    <source>
        <dbReference type="ARBA" id="ARBA00022777"/>
    </source>
</evidence>
<dbReference type="InterPro" id="IPR006290">
    <property type="entry name" value="CztS_silS_copS"/>
</dbReference>
<organism evidence="17 18">
    <name type="scientific">Vogesella indigofera</name>
    <name type="common">Pseudomonas indigofera</name>
    <dbReference type="NCBI Taxonomy" id="45465"/>
    <lineage>
        <taxon>Bacteria</taxon>
        <taxon>Pseudomonadati</taxon>
        <taxon>Pseudomonadota</taxon>
        <taxon>Betaproteobacteria</taxon>
        <taxon>Neisseriales</taxon>
        <taxon>Chromobacteriaceae</taxon>
        <taxon>Vogesella</taxon>
    </lineage>
</organism>
<proteinExistence type="predicted"/>
<dbReference type="PANTHER" id="PTHR45436:SF15">
    <property type="entry name" value="SENSOR HISTIDINE KINASE CUSS"/>
    <property type="match status" value="1"/>
</dbReference>
<accession>A0A495BN72</accession>
<dbReference type="PROSITE" id="PS50109">
    <property type="entry name" value="HIS_KIN"/>
    <property type="match status" value="1"/>
</dbReference>
<evidence type="ECO:0000256" key="14">
    <source>
        <dbReference type="RuleBase" id="RU364088"/>
    </source>
</evidence>
<dbReference type="Pfam" id="PF00672">
    <property type="entry name" value="HAMP"/>
    <property type="match status" value="1"/>
</dbReference>
<dbReference type="Pfam" id="PF02518">
    <property type="entry name" value="HATPase_c"/>
    <property type="match status" value="1"/>
</dbReference>
<dbReference type="GO" id="GO:0005886">
    <property type="term" value="C:plasma membrane"/>
    <property type="evidence" value="ECO:0007669"/>
    <property type="project" value="UniProtKB-SubCell"/>
</dbReference>
<keyword evidence="11 14" id="KW-1133">Transmembrane helix</keyword>
<comment type="subcellular location">
    <subcellularLocation>
        <location evidence="2">Cell inner membrane</location>
        <topology evidence="2">Multi-pass membrane protein</topology>
    </subcellularLocation>
</comment>
<evidence type="ECO:0000256" key="12">
    <source>
        <dbReference type="ARBA" id="ARBA00023012"/>
    </source>
</evidence>
<keyword evidence="12 14" id="KW-0902">Two-component regulatory system</keyword>
<sequence length="461" mass="50320">MRQRLSLTARLTLLYALVSVLLLTGLGVLVGVMMDRHFAEQDADDLRDKLGLIREVMSTSPDIATLADRLDDVVHNHRDLYVQLQRLGYPVYASQSPAAFHFPAVDAAANRQMVSWQYGNANYHGMCSSGRLADGGRTELTICAAIDTGRHEHFMQMIGRSLAVYILLSALLGGVLAWWVAHNGLAPLRAMKARAQAITGQQLDTQMPVASVPPEMADLAESLNAMLRRLQEDFRKLSEFSSDLAHELRTPISNLLTETQVAIAQPRSADEYRDILASNAEEFQRLARTVSDMLFLAKAEHGLVLPSRERIAIEDEVAALLEFYDALAEEKAIRLQQSGSGQLLGDRLMLRRALSNLLSNALRHAPAGSVVTIDIAQQDDGSTVRVCNAGSGIPPEQLPRLFDRFFRADPARVAGESDGAGLGLAITRSIAEVHGGRVSVTSVDNSTCFTLWFPAQSPVAG</sequence>
<feature type="transmembrane region" description="Helical" evidence="14">
    <location>
        <begin position="12"/>
        <end position="32"/>
    </location>
</feature>
<dbReference type="Gene3D" id="1.10.287.130">
    <property type="match status" value="1"/>
</dbReference>
<dbReference type="GO" id="GO:0000155">
    <property type="term" value="F:phosphorelay sensor kinase activity"/>
    <property type="evidence" value="ECO:0007669"/>
    <property type="project" value="InterPro"/>
</dbReference>
<keyword evidence="13 14" id="KW-0472">Membrane</keyword>
<feature type="domain" description="Histidine kinase" evidence="15">
    <location>
        <begin position="243"/>
        <end position="457"/>
    </location>
</feature>
<dbReference type="NCBIfam" id="TIGR01386">
    <property type="entry name" value="cztS_silS_copS"/>
    <property type="match status" value="1"/>
</dbReference>
<evidence type="ECO:0000256" key="13">
    <source>
        <dbReference type="ARBA" id="ARBA00023136"/>
    </source>
</evidence>
<keyword evidence="6 14" id="KW-0808">Transferase</keyword>
<dbReference type="PANTHER" id="PTHR45436">
    <property type="entry name" value="SENSOR HISTIDINE KINASE YKOH"/>
    <property type="match status" value="1"/>
</dbReference>
<dbReference type="SUPFAM" id="SSF55874">
    <property type="entry name" value="ATPase domain of HSP90 chaperone/DNA topoisomerase II/histidine kinase"/>
    <property type="match status" value="1"/>
</dbReference>
<keyword evidence="7 14" id="KW-0812">Transmembrane</keyword>
<dbReference type="CDD" id="cd00082">
    <property type="entry name" value="HisKA"/>
    <property type="match status" value="1"/>
</dbReference>
<dbReference type="PROSITE" id="PS50885">
    <property type="entry name" value="HAMP"/>
    <property type="match status" value="1"/>
</dbReference>
<dbReference type="GO" id="GO:0005524">
    <property type="term" value="F:ATP binding"/>
    <property type="evidence" value="ECO:0007669"/>
    <property type="project" value="UniProtKB-KW"/>
</dbReference>
<dbReference type="EMBL" id="RBID01000011">
    <property type="protein sequence ID" value="RKQ61483.1"/>
    <property type="molecule type" value="Genomic_DNA"/>
</dbReference>
<dbReference type="InterPro" id="IPR003594">
    <property type="entry name" value="HATPase_dom"/>
</dbReference>
<dbReference type="InterPro" id="IPR003660">
    <property type="entry name" value="HAMP_dom"/>
</dbReference>
<dbReference type="CDD" id="cd06225">
    <property type="entry name" value="HAMP"/>
    <property type="match status" value="1"/>
</dbReference>
<evidence type="ECO:0000256" key="10">
    <source>
        <dbReference type="ARBA" id="ARBA00022840"/>
    </source>
</evidence>
<evidence type="ECO:0000256" key="4">
    <source>
        <dbReference type="ARBA" id="ARBA00022519"/>
    </source>
</evidence>
<reference evidence="17 18" key="1">
    <citation type="submission" date="2018-10" db="EMBL/GenBank/DDBJ databases">
        <title>Genomic Encyclopedia of Type Strains, Phase IV (KMG-IV): sequencing the most valuable type-strain genomes for metagenomic binning, comparative biology and taxonomic classification.</title>
        <authorList>
            <person name="Goeker M."/>
        </authorList>
    </citation>
    <scope>NUCLEOTIDE SEQUENCE [LARGE SCALE GENOMIC DNA]</scope>
    <source>
        <strain evidence="17 18">DSM 3303</strain>
    </source>
</reference>
<feature type="domain" description="HAMP" evidence="16">
    <location>
        <begin position="182"/>
        <end position="235"/>
    </location>
</feature>
<feature type="transmembrane region" description="Helical" evidence="14">
    <location>
        <begin position="162"/>
        <end position="181"/>
    </location>
</feature>
<dbReference type="Proteomes" id="UP000279384">
    <property type="component" value="Unassembled WGS sequence"/>
</dbReference>
<dbReference type="SMART" id="SM00387">
    <property type="entry name" value="HATPase_c"/>
    <property type="match status" value="1"/>
</dbReference>
<dbReference type="Pfam" id="PF21085">
    <property type="entry name" value="CusS"/>
    <property type="match status" value="1"/>
</dbReference>
<evidence type="ECO:0000259" key="15">
    <source>
        <dbReference type="PROSITE" id="PS50109"/>
    </source>
</evidence>
<dbReference type="RefSeq" id="WP_120810052.1">
    <property type="nucleotide sequence ID" value="NZ_RBID01000011.1"/>
</dbReference>
<gene>
    <name evidence="17" type="ORF">C8E02_1258</name>
</gene>